<sequence length="130" mass="14710">ENMMRRRQALTSVVPMGAPVIPYTFPLVPGFPSQYQQIVRDAMAFWEQRTCAKFRLAGPSDVNAIVFKHNDRGCWSQVGRVRNQRQTLSLEAPKCMSVTLAAHELSHAFGTLHVQSRGDRDQWSLPTQPT</sequence>
<keyword evidence="2 3" id="KW-0479">Metal-binding</keyword>
<accession>A0AAV5UM43</accession>
<dbReference type="GO" id="GO:0004222">
    <property type="term" value="F:metalloendopeptidase activity"/>
    <property type="evidence" value="ECO:0007669"/>
    <property type="project" value="UniProtKB-UniRule"/>
</dbReference>
<evidence type="ECO:0000313" key="5">
    <source>
        <dbReference type="EMBL" id="GMT07377.1"/>
    </source>
</evidence>
<keyword evidence="6" id="KW-1185">Reference proteome</keyword>
<evidence type="ECO:0000256" key="2">
    <source>
        <dbReference type="PROSITE-ProRule" id="PRU01211"/>
    </source>
</evidence>
<dbReference type="Proteomes" id="UP001432027">
    <property type="component" value="Unassembled WGS sequence"/>
</dbReference>
<comment type="caution">
    <text evidence="2">Lacks conserved residue(s) required for the propagation of feature annotation.</text>
</comment>
<reference evidence="5" key="1">
    <citation type="submission" date="2023-10" db="EMBL/GenBank/DDBJ databases">
        <title>Genome assembly of Pristionchus species.</title>
        <authorList>
            <person name="Yoshida K."/>
            <person name="Sommer R.J."/>
        </authorList>
    </citation>
    <scope>NUCLEOTIDE SEQUENCE</scope>
    <source>
        <strain evidence="5">RS0144</strain>
    </source>
</reference>
<dbReference type="AlphaFoldDB" id="A0AAV5UM43"/>
<dbReference type="Pfam" id="PF01400">
    <property type="entry name" value="Astacin"/>
    <property type="match status" value="1"/>
</dbReference>
<evidence type="ECO:0000256" key="1">
    <source>
        <dbReference type="ARBA" id="ARBA00023157"/>
    </source>
</evidence>
<dbReference type="InterPro" id="IPR024079">
    <property type="entry name" value="MetalloPept_cat_dom_sf"/>
</dbReference>
<dbReference type="PANTHER" id="PTHR10127:SF793">
    <property type="entry name" value="ZINC METALLOPROTEINASE NAS-31"/>
    <property type="match status" value="1"/>
</dbReference>
<dbReference type="InterPro" id="IPR006026">
    <property type="entry name" value="Peptidase_Metallo"/>
</dbReference>
<organism evidence="5 6">
    <name type="scientific">Pristionchus entomophagus</name>
    <dbReference type="NCBI Taxonomy" id="358040"/>
    <lineage>
        <taxon>Eukaryota</taxon>
        <taxon>Metazoa</taxon>
        <taxon>Ecdysozoa</taxon>
        <taxon>Nematoda</taxon>
        <taxon>Chromadorea</taxon>
        <taxon>Rhabditida</taxon>
        <taxon>Rhabditina</taxon>
        <taxon>Diplogasteromorpha</taxon>
        <taxon>Diplogasteroidea</taxon>
        <taxon>Neodiplogasteridae</taxon>
        <taxon>Pristionchus</taxon>
    </lineage>
</organism>
<keyword evidence="2 3" id="KW-0862">Zinc</keyword>
<feature type="binding site" evidence="2">
    <location>
        <position position="103"/>
    </location>
    <ligand>
        <name>Zn(2+)</name>
        <dbReference type="ChEBI" id="CHEBI:29105"/>
        <note>catalytic</note>
    </ligand>
</feature>
<keyword evidence="2 3" id="KW-0645">Protease</keyword>
<dbReference type="Gene3D" id="3.40.390.10">
    <property type="entry name" value="Collagenase (Catalytic Domain)"/>
    <property type="match status" value="1"/>
</dbReference>
<dbReference type="PANTHER" id="PTHR10127">
    <property type="entry name" value="DISCOIDIN, CUB, EGF, LAMININ , AND ZINC METALLOPROTEASE DOMAIN CONTAINING"/>
    <property type="match status" value="1"/>
</dbReference>
<keyword evidence="1" id="KW-1015">Disulfide bond</keyword>
<comment type="cofactor">
    <cofactor evidence="2 3">
        <name>Zn(2+)</name>
        <dbReference type="ChEBI" id="CHEBI:29105"/>
    </cofactor>
    <text evidence="2 3">Binds 1 zinc ion per subunit.</text>
</comment>
<gene>
    <name evidence="5" type="ORF">PENTCL1PPCAC_29551</name>
</gene>
<keyword evidence="2 3" id="KW-0482">Metalloprotease</keyword>
<protein>
    <recommendedName>
        <fullName evidence="3">Metalloendopeptidase</fullName>
        <ecNumber evidence="3">3.4.24.-</ecNumber>
    </recommendedName>
</protein>
<feature type="active site" evidence="2">
    <location>
        <position position="104"/>
    </location>
</feature>
<evidence type="ECO:0000313" key="6">
    <source>
        <dbReference type="Proteomes" id="UP001432027"/>
    </source>
</evidence>
<keyword evidence="2 3" id="KW-0378">Hydrolase</keyword>
<evidence type="ECO:0000259" key="4">
    <source>
        <dbReference type="PROSITE" id="PS51864"/>
    </source>
</evidence>
<feature type="non-terminal residue" evidence="5">
    <location>
        <position position="130"/>
    </location>
</feature>
<dbReference type="SMART" id="SM00235">
    <property type="entry name" value="ZnMc"/>
    <property type="match status" value="1"/>
</dbReference>
<feature type="domain" description="Peptidase M12A" evidence="4">
    <location>
        <begin position="8"/>
        <end position="130"/>
    </location>
</feature>
<dbReference type="InterPro" id="IPR001506">
    <property type="entry name" value="Peptidase_M12A"/>
</dbReference>
<dbReference type="GO" id="GO:0008270">
    <property type="term" value="F:zinc ion binding"/>
    <property type="evidence" value="ECO:0007669"/>
    <property type="project" value="UniProtKB-UniRule"/>
</dbReference>
<dbReference type="PROSITE" id="PS51864">
    <property type="entry name" value="ASTACIN"/>
    <property type="match status" value="1"/>
</dbReference>
<feature type="binding site" evidence="2">
    <location>
        <position position="107"/>
    </location>
    <ligand>
        <name>Zn(2+)</name>
        <dbReference type="ChEBI" id="CHEBI:29105"/>
        <note>catalytic</note>
    </ligand>
</feature>
<comment type="caution">
    <text evidence="5">The sequence shown here is derived from an EMBL/GenBank/DDBJ whole genome shotgun (WGS) entry which is preliminary data.</text>
</comment>
<proteinExistence type="predicted"/>
<dbReference type="SUPFAM" id="SSF55486">
    <property type="entry name" value="Metalloproteases ('zincins'), catalytic domain"/>
    <property type="match status" value="1"/>
</dbReference>
<dbReference type="EMBL" id="BTSX01000006">
    <property type="protein sequence ID" value="GMT07377.1"/>
    <property type="molecule type" value="Genomic_DNA"/>
</dbReference>
<dbReference type="EC" id="3.4.24.-" evidence="3"/>
<dbReference type="GO" id="GO:0006508">
    <property type="term" value="P:proteolysis"/>
    <property type="evidence" value="ECO:0007669"/>
    <property type="project" value="UniProtKB-KW"/>
</dbReference>
<name>A0AAV5UM43_9BILA</name>
<feature type="binding site" evidence="2">
    <location>
        <position position="113"/>
    </location>
    <ligand>
        <name>Zn(2+)</name>
        <dbReference type="ChEBI" id="CHEBI:29105"/>
        <note>catalytic</note>
    </ligand>
</feature>
<feature type="non-terminal residue" evidence="5">
    <location>
        <position position="1"/>
    </location>
</feature>
<evidence type="ECO:0000256" key="3">
    <source>
        <dbReference type="RuleBase" id="RU361183"/>
    </source>
</evidence>
<dbReference type="PRINTS" id="PR00480">
    <property type="entry name" value="ASTACIN"/>
</dbReference>